<proteinExistence type="predicted"/>
<feature type="region of interest" description="Disordered" evidence="1">
    <location>
        <begin position="1"/>
        <end position="88"/>
    </location>
</feature>
<keyword evidence="3" id="KW-1185">Reference proteome</keyword>
<evidence type="ECO:0000313" key="3">
    <source>
        <dbReference type="Proteomes" id="UP000390335"/>
    </source>
</evidence>
<dbReference type="RefSeq" id="WP_145319755.1">
    <property type="nucleotide sequence ID" value="NZ_BLAJ01000002.1"/>
</dbReference>
<evidence type="ECO:0000313" key="2">
    <source>
        <dbReference type="EMBL" id="GES48932.1"/>
    </source>
</evidence>
<accession>A0ABQ0Z119</accession>
<feature type="compositionally biased region" description="Basic and acidic residues" evidence="1">
    <location>
        <begin position="1"/>
        <end position="19"/>
    </location>
</feature>
<organism evidence="2 3">
    <name type="scientific">Rhizobium dioscoreae</name>
    <dbReference type="NCBI Taxonomy" id="2653122"/>
    <lineage>
        <taxon>Bacteria</taxon>
        <taxon>Pseudomonadati</taxon>
        <taxon>Pseudomonadota</taxon>
        <taxon>Alphaproteobacteria</taxon>
        <taxon>Hyphomicrobiales</taxon>
        <taxon>Rhizobiaceae</taxon>
        <taxon>Rhizobium/Agrobacterium group</taxon>
        <taxon>Rhizobium</taxon>
    </lineage>
</organism>
<feature type="compositionally biased region" description="Basic and acidic residues" evidence="1">
    <location>
        <begin position="30"/>
        <end position="72"/>
    </location>
</feature>
<gene>
    <name evidence="2" type="ORF">RsS93_15460</name>
</gene>
<protein>
    <submittedName>
        <fullName evidence="2">Uncharacterized protein</fullName>
    </submittedName>
</protein>
<evidence type="ECO:0000256" key="1">
    <source>
        <dbReference type="SAM" id="MobiDB-lite"/>
    </source>
</evidence>
<reference evidence="2 3" key="1">
    <citation type="journal article" date="2020" name="Genome Biol. Evol.">
        <title>Rhizobium dioscoreae sp. nov., a plant growth-promoting bacterium isolated from yam (Dioscorea species).</title>
        <authorList>
            <person name="Ouyabe M."/>
            <person name="Tanaka N."/>
            <person name="Shiwa Y."/>
            <person name="Fujita N."/>
            <person name="Kikuno H."/>
            <person name="Babil P."/>
            <person name="Shiwachi H."/>
        </authorList>
    </citation>
    <scope>NUCLEOTIDE SEQUENCE [LARGE SCALE GENOMIC DNA]</scope>
    <source>
        <strain evidence="2 3">S-93</strain>
    </source>
</reference>
<dbReference type="EMBL" id="BLAJ01000002">
    <property type="protein sequence ID" value="GES48932.1"/>
    <property type="molecule type" value="Genomic_DNA"/>
</dbReference>
<comment type="caution">
    <text evidence="2">The sequence shown here is derived from an EMBL/GenBank/DDBJ whole genome shotgun (WGS) entry which is preliminary data.</text>
</comment>
<sequence length="88" mass="9657">MTDTQQDKGNARTEHDAAHHGIGSVPADQTKGEIDATSEHVKERTPDDLPNIEAEKEAVRQHDDAFVVKSDLEDADEREAAPGTREQP</sequence>
<dbReference type="Proteomes" id="UP000390335">
    <property type="component" value="Unassembled WGS sequence"/>
</dbReference>
<name>A0ABQ0Z119_9HYPH</name>